<evidence type="ECO:0000313" key="4">
    <source>
        <dbReference type="EMBL" id="AEG94957.1"/>
    </source>
</evidence>
<dbReference type="InterPro" id="IPR013783">
    <property type="entry name" value="Ig-like_fold"/>
</dbReference>
<dbReference type="OrthoDB" id="8584734at2"/>
<dbReference type="HOGENOM" id="CLU_147909_0_0_6"/>
<dbReference type="eggNOG" id="COG3121">
    <property type="taxonomic scope" value="Bacteria"/>
</dbReference>
<evidence type="ECO:0000259" key="3">
    <source>
        <dbReference type="Pfam" id="PF18649"/>
    </source>
</evidence>
<name>A0A0H3FPZ5_KLEAK</name>
<organism evidence="4 5">
    <name type="scientific">Klebsiella aerogenes (strain ATCC 13048 / DSM 30053 / CCUG 1429 / JCM 1235 / KCTC 2190 / NBRC 13534 / NCIMB 10102 / NCTC 10006 / CDC 819-56)</name>
    <name type="common">Enterobacter aerogenes</name>
    <dbReference type="NCBI Taxonomy" id="1028307"/>
    <lineage>
        <taxon>Bacteria</taxon>
        <taxon>Pseudomonadati</taxon>
        <taxon>Pseudomonadota</taxon>
        <taxon>Gammaproteobacteria</taxon>
        <taxon>Enterobacterales</taxon>
        <taxon>Enterobacteriaceae</taxon>
        <taxon>Klebsiella/Raoultella group</taxon>
        <taxon>Klebsiella</taxon>
    </lineage>
</organism>
<reference evidence="4 5" key="1">
    <citation type="journal article" date="2012" name="J. Bacteriol.">
        <title>Complete genome sequence of Enterobacter aerogenes KCTC 2190.</title>
        <authorList>
            <person name="Shin S.H."/>
            <person name="Kim S."/>
            <person name="Kim J.Y."/>
            <person name="Lee S."/>
            <person name="Um Y."/>
            <person name="Oh M.K."/>
            <person name="Kim Y.R."/>
            <person name="Lee J."/>
            <person name="Yang K.S."/>
        </authorList>
    </citation>
    <scope>NUCLEOTIDE SEQUENCE [LARGE SCALE GENOMIC DNA]</scope>
    <source>
        <strain evidence="4 5">KCTC 2190</strain>
    </source>
</reference>
<evidence type="ECO:0000256" key="2">
    <source>
        <dbReference type="ARBA" id="ARBA00023186"/>
    </source>
</evidence>
<protein>
    <submittedName>
        <fullName evidence="4">Fimbrial protein</fullName>
    </submittedName>
</protein>
<dbReference type="Proteomes" id="UP000008881">
    <property type="component" value="Chromosome"/>
</dbReference>
<proteinExistence type="predicted"/>
<sequence>MEAQNEIMVTPANLILPGKAKEIFRIFYGGQKDDKERYYRLIWQDNPVVEEGNSKSTKTAMATTSATISTLMVVNPRKENFNYRYENGVISNIGNSSFRVVASGPCFPNKSEGENKMCRERYYVMPGLAVHLKFVDYQLNKSSIGIWHNKNYITVK</sequence>
<feature type="domain" description="EcpB C-terminal" evidence="3">
    <location>
        <begin position="81"/>
        <end position="155"/>
    </location>
</feature>
<dbReference type="AlphaFoldDB" id="A0A0H3FPZ5"/>
<keyword evidence="2" id="KW-0143">Chaperone</keyword>
<dbReference type="PATRIC" id="fig|1028307.3.peg.16"/>
<keyword evidence="1" id="KW-0732">Signal</keyword>
<accession>A0A0H3FPZ5</accession>
<dbReference type="KEGG" id="eae:EAE_00090"/>
<evidence type="ECO:0000313" key="5">
    <source>
        <dbReference type="Proteomes" id="UP000008881"/>
    </source>
</evidence>
<dbReference type="EMBL" id="CP002824">
    <property type="protein sequence ID" value="AEG94957.1"/>
    <property type="molecule type" value="Genomic_DNA"/>
</dbReference>
<dbReference type="Gene3D" id="2.60.40.10">
    <property type="entry name" value="Immunoglobulins"/>
    <property type="match status" value="1"/>
</dbReference>
<evidence type="ECO:0000256" key="1">
    <source>
        <dbReference type="ARBA" id="ARBA00022729"/>
    </source>
</evidence>
<gene>
    <name evidence="4" type="ordered locus">EAE_00090</name>
</gene>
<keyword evidence="5" id="KW-1185">Reference proteome</keyword>
<dbReference type="InterPro" id="IPR040695">
    <property type="entry name" value="EcpB_C"/>
</dbReference>
<dbReference type="Pfam" id="PF18649">
    <property type="entry name" value="EcpB_C"/>
    <property type="match status" value="1"/>
</dbReference>